<organism evidence="1 2">
    <name type="scientific">Porites lobata</name>
    <dbReference type="NCBI Taxonomy" id="104759"/>
    <lineage>
        <taxon>Eukaryota</taxon>
        <taxon>Metazoa</taxon>
        <taxon>Cnidaria</taxon>
        <taxon>Anthozoa</taxon>
        <taxon>Hexacorallia</taxon>
        <taxon>Scleractinia</taxon>
        <taxon>Fungiina</taxon>
        <taxon>Poritidae</taxon>
        <taxon>Porites</taxon>
    </lineage>
</organism>
<accession>A0ABN8PW82</accession>
<protein>
    <submittedName>
        <fullName evidence="1">Uncharacterized protein</fullName>
    </submittedName>
</protein>
<comment type="caution">
    <text evidence="1">The sequence shown here is derived from an EMBL/GenBank/DDBJ whole genome shotgun (WGS) entry which is preliminary data.</text>
</comment>
<sequence length="100" mass="11400">MDHLSATSKNAHIKGRAKFVSERMRSIRFSAFCHFLADMFAIISKLRLKMQRNDLILPGAVSLLHETIANVDALKLWPVPNGHLKRFMNMLEESGVHDEV</sequence>
<dbReference type="EMBL" id="CALNXK010000091">
    <property type="protein sequence ID" value="CAH3151524.1"/>
    <property type="molecule type" value="Genomic_DNA"/>
</dbReference>
<evidence type="ECO:0000313" key="1">
    <source>
        <dbReference type="EMBL" id="CAH3151524.1"/>
    </source>
</evidence>
<proteinExistence type="predicted"/>
<evidence type="ECO:0000313" key="2">
    <source>
        <dbReference type="Proteomes" id="UP001159405"/>
    </source>
</evidence>
<gene>
    <name evidence="1" type="ORF">PLOB_00048635</name>
</gene>
<name>A0ABN8PW82_9CNID</name>
<dbReference type="Proteomes" id="UP001159405">
    <property type="component" value="Unassembled WGS sequence"/>
</dbReference>
<reference evidence="1 2" key="1">
    <citation type="submission" date="2022-05" db="EMBL/GenBank/DDBJ databases">
        <authorList>
            <consortium name="Genoscope - CEA"/>
            <person name="William W."/>
        </authorList>
    </citation>
    <scope>NUCLEOTIDE SEQUENCE [LARGE SCALE GENOMIC DNA]</scope>
</reference>
<keyword evidence="2" id="KW-1185">Reference proteome</keyword>